<dbReference type="GO" id="GO:0050538">
    <property type="term" value="F:N-carbamoyl-L-amino-acid hydrolase activity"/>
    <property type="evidence" value="ECO:0007669"/>
    <property type="project" value="UniProtKB-EC"/>
</dbReference>
<dbReference type="NCBIfam" id="NF006771">
    <property type="entry name" value="PRK09290.1-5"/>
    <property type="match status" value="1"/>
</dbReference>
<dbReference type="Pfam" id="PF01546">
    <property type="entry name" value="Peptidase_M20"/>
    <property type="match status" value="1"/>
</dbReference>
<feature type="domain" description="Peptidase M20 dimerisation" evidence="4">
    <location>
        <begin position="215"/>
        <end position="317"/>
    </location>
</feature>
<dbReference type="KEGG" id="clj:CLJU_c15280"/>
<dbReference type="Gene3D" id="3.40.630.10">
    <property type="entry name" value="Zn peptidases"/>
    <property type="match status" value="1"/>
</dbReference>
<dbReference type="PIRSF" id="PIRSF001235">
    <property type="entry name" value="Amidase_carbamoylase"/>
    <property type="match status" value="1"/>
</dbReference>
<evidence type="ECO:0000313" key="6">
    <source>
        <dbReference type="Proteomes" id="UP000001656"/>
    </source>
</evidence>
<feature type="binding site" evidence="3">
    <location>
        <position position="93"/>
    </location>
    <ligand>
        <name>Zn(2+)</name>
        <dbReference type="ChEBI" id="CHEBI:29105"/>
        <label>1</label>
    </ligand>
</feature>
<accession>D8GTE3</accession>
<feature type="binding site" evidence="3">
    <location>
        <position position="128"/>
    </location>
    <ligand>
        <name>Zn(2+)</name>
        <dbReference type="ChEBI" id="CHEBI:29105"/>
        <label>2</label>
    </ligand>
</feature>
<dbReference type="EC" id="3.5.1.87" evidence="5"/>
<dbReference type="Gene3D" id="3.30.70.360">
    <property type="match status" value="1"/>
</dbReference>
<dbReference type="PROSITE" id="PS00758">
    <property type="entry name" value="ARGE_DAPE_CPG2_1"/>
    <property type="match status" value="1"/>
</dbReference>
<evidence type="ECO:0000256" key="3">
    <source>
        <dbReference type="PIRSR" id="PIRSR001235-1"/>
    </source>
</evidence>
<comment type="cofactor">
    <cofactor evidence="3">
        <name>Zn(2+)</name>
        <dbReference type="ChEBI" id="CHEBI:29105"/>
    </cofactor>
    <text evidence="3">Binds 2 Zn(2+) ions per subunit.</text>
</comment>
<dbReference type="CDD" id="cd03884">
    <property type="entry name" value="M20_bAS"/>
    <property type="match status" value="1"/>
</dbReference>
<dbReference type="Proteomes" id="UP000001656">
    <property type="component" value="Chromosome"/>
</dbReference>
<feature type="binding site" evidence="3">
    <location>
        <position position="386"/>
    </location>
    <ligand>
        <name>Zn(2+)</name>
        <dbReference type="ChEBI" id="CHEBI:29105"/>
        <label>2</label>
    </ligand>
</feature>
<dbReference type="GO" id="GO:0046872">
    <property type="term" value="F:metal ion binding"/>
    <property type="evidence" value="ECO:0007669"/>
    <property type="project" value="UniProtKB-KW"/>
</dbReference>
<feature type="binding site" evidence="3">
    <location>
        <position position="193"/>
    </location>
    <ligand>
        <name>Zn(2+)</name>
        <dbReference type="ChEBI" id="CHEBI:29105"/>
        <label>1</label>
    </ligand>
</feature>
<dbReference type="GO" id="GO:0016813">
    <property type="term" value="F:hydrolase activity, acting on carbon-nitrogen (but not peptide) bonds, in linear amidines"/>
    <property type="evidence" value="ECO:0007669"/>
    <property type="project" value="InterPro"/>
</dbReference>
<dbReference type="InterPro" id="IPR010158">
    <property type="entry name" value="Amidase_Cbmase"/>
</dbReference>
<dbReference type="InterPro" id="IPR001261">
    <property type="entry name" value="ArgE/DapE_CS"/>
</dbReference>
<evidence type="ECO:0000313" key="5">
    <source>
        <dbReference type="EMBL" id="ADK14592.1"/>
    </source>
</evidence>
<keyword evidence="3" id="KW-0862">Zinc</keyword>
<dbReference type="InterPro" id="IPR002933">
    <property type="entry name" value="Peptidase_M20"/>
</dbReference>
<dbReference type="eggNOG" id="COG0624">
    <property type="taxonomic scope" value="Bacteria"/>
</dbReference>
<dbReference type="Pfam" id="PF07687">
    <property type="entry name" value="M20_dimer"/>
    <property type="match status" value="1"/>
</dbReference>
<dbReference type="PANTHER" id="PTHR32494">
    <property type="entry name" value="ALLANTOATE DEIMINASE-RELATED"/>
    <property type="match status" value="1"/>
</dbReference>
<dbReference type="STRING" id="748727.CLJU_c15280"/>
<dbReference type="HOGENOM" id="CLU_024588_6_0_9"/>
<proteinExistence type="inferred from homology"/>
<dbReference type="NCBIfam" id="TIGR01879">
    <property type="entry name" value="hydantase"/>
    <property type="match status" value="1"/>
</dbReference>
<dbReference type="InterPro" id="IPR036264">
    <property type="entry name" value="Bact_exopeptidase_dim_dom"/>
</dbReference>
<feature type="binding site" evidence="3">
    <location>
        <position position="82"/>
    </location>
    <ligand>
        <name>Zn(2+)</name>
        <dbReference type="ChEBI" id="CHEBI:29105"/>
        <label>1</label>
    </ligand>
</feature>
<keyword evidence="2 5" id="KW-0378">Hydrolase</keyword>
<dbReference type="PANTHER" id="PTHR32494:SF5">
    <property type="entry name" value="ALLANTOATE AMIDOHYDROLASE"/>
    <property type="match status" value="1"/>
</dbReference>
<sequence>MSMETSLARIKKDIGTIQKFTSTPGQGCTRFSYSIEDKKAKNYLIDEMISLGMDVKIDGVGNLRGTYKGQCENLPIILVGSHMDTVKHGGSFDGITGVIAALEVIRVLKENNINTKHTIGLIGFAEEEGSNFGATTLGSKVITGKIASSELKNIKNFEGKSYYEVLEESGLNPENIDNERLDKKDILGMLELHIEQSIVLDKNNLSIGIVKGIAGTRTYGVEIIGESNHAGATPMNMRKDALIAASEIISHVNDIVKENGLSTTVATVGKIECHPNVSNVIAEKVGFTIDIRDLDDYAMDRVLKEVISYSNRISDKYEVKCNIRQITSFKGTRTCEKINNIIEDIVKSRGYSYCKMLSGAVHDSAVMAEITDVGMIFVPSKDGKSHVPEEYTSFEDIKRGSDVLLETLLKLDKI</sequence>
<organism evidence="5 6">
    <name type="scientific">Clostridium ljungdahlii (strain ATCC 55383 / DSM 13528 / PETC)</name>
    <dbReference type="NCBI Taxonomy" id="748727"/>
    <lineage>
        <taxon>Bacteria</taxon>
        <taxon>Bacillati</taxon>
        <taxon>Bacillota</taxon>
        <taxon>Clostridia</taxon>
        <taxon>Eubacteriales</taxon>
        <taxon>Clostridiaceae</taxon>
        <taxon>Clostridium</taxon>
    </lineage>
</organism>
<gene>
    <name evidence="5" type="primary">amaB1</name>
    <name evidence="5" type="ordered locus">CLJU_c15280</name>
</gene>
<protein>
    <submittedName>
        <fullName evidence="5">N-carbamoyl-L-amino acid hydrolase</fullName>
        <ecNumber evidence="5">3.5.1.87</ecNumber>
    </submittedName>
</protein>
<dbReference type="EMBL" id="CP001666">
    <property type="protein sequence ID" value="ADK14592.1"/>
    <property type="molecule type" value="Genomic_DNA"/>
</dbReference>
<evidence type="ECO:0000259" key="4">
    <source>
        <dbReference type="Pfam" id="PF07687"/>
    </source>
</evidence>
<dbReference type="SUPFAM" id="SSF55031">
    <property type="entry name" value="Bacterial exopeptidase dimerisation domain"/>
    <property type="match status" value="1"/>
</dbReference>
<reference evidence="5 6" key="1">
    <citation type="journal article" date="2010" name="Proc. Natl. Acad. Sci. U.S.A.">
        <title>Clostridium ljungdahlii represents a microbial production platform based on syngas.</title>
        <authorList>
            <person name="Kopke M."/>
            <person name="Held C."/>
            <person name="Hujer S."/>
            <person name="Liesegang H."/>
            <person name="Wiezer A."/>
            <person name="Wollherr A."/>
            <person name="Ehrenreich A."/>
            <person name="Liebl W."/>
            <person name="Gottschalk G."/>
            <person name="Durre P."/>
        </authorList>
    </citation>
    <scope>NUCLEOTIDE SEQUENCE [LARGE SCALE GENOMIC DNA]</scope>
    <source>
        <strain evidence="6">ATCC 55383 / DSM 13528 / PETC</strain>
    </source>
</reference>
<name>D8GTE3_CLOLD</name>
<evidence type="ECO:0000256" key="1">
    <source>
        <dbReference type="ARBA" id="ARBA00006153"/>
    </source>
</evidence>
<dbReference type="InterPro" id="IPR011650">
    <property type="entry name" value="Peptidase_M20_dimer"/>
</dbReference>
<dbReference type="SUPFAM" id="SSF53187">
    <property type="entry name" value="Zn-dependent exopeptidases"/>
    <property type="match status" value="1"/>
</dbReference>
<dbReference type="AlphaFoldDB" id="D8GTE3"/>
<keyword evidence="3" id="KW-0479">Metal-binding</keyword>
<feature type="binding site" evidence="3">
    <location>
        <position position="93"/>
    </location>
    <ligand>
        <name>Zn(2+)</name>
        <dbReference type="ChEBI" id="CHEBI:29105"/>
        <label>2</label>
    </ligand>
</feature>
<evidence type="ECO:0000256" key="2">
    <source>
        <dbReference type="ARBA" id="ARBA00022801"/>
    </source>
</evidence>
<comment type="similarity">
    <text evidence="1">Belongs to the peptidase M20 family.</text>
</comment>